<dbReference type="GeneID" id="27907299"/>
<dbReference type="EMBL" id="KB456260">
    <property type="protein sequence ID" value="EMF17320.1"/>
    <property type="molecule type" value="Genomic_DNA"/>
</dbReference>
<protein>
    <submittedName>
        <fullName evidence="1">Uncharacterized protein</fullName>
    </submittedName>
</protein>
<keyword evidence="2" id="KW-1185">Reference proteome</keyword>
<gene>
    <name evidence="1" type="ORF">SEPMUDRAFT_77462</name>
</gene>
<proteinExistence type="predicted"/>
<name>N1QJE7_SPHMS</name>
<evidence type="ECO:0000313" key="2">
    <source>
        <dbReference type="Proteomes" id="UP000016931"/>
    </source>
</evidence>
<dbReference type="HOGENOM" id="CLU_2198638_0_0_1"/>
<accession>N1QJE7</accession>
<organism evidence="1 2">
    <name type="scientific">Sphaerulina musiva (strain SO2202)</name>
    <name type="common">Poplar stem canker fungus</name>
    <name type="synonym">Septoria musiva</name>
    <dbReference type="NCBI Taxonomy" id="692275"/>
    <lineage>
        <taxon>Eukaryota</taxon>
        <taxon>Fungi</taxon>
        <taxon>Dikarya</taxon>
        <taxon>Ascomycota</taxon>
        <taxon>Pezizomycotina</taxon>
        <taxon>Dothideomycetes</taxon>
        <taxon>Dothideomycetidae</taxon>
        <taxon>Mycosphaerellales</taxon>
        <taxon>Mycosphaerellaceae</taxon>
        <taxon>Sphaerulina</taxon>
    </lineage>
</organism>
<sequence length="108" mass="12320">MVELRHCFVCRRGDNLDSQSSTLRYTRLVIFLCHCGSCLMPVCRLNATVPVPRRSFFFGWQLQTLVIEQPCLKGGHIHVISRKIIVHSGKNAYHAKEHDLLDSKSGLE</sequence>
<reference evidence="1 2" key="1">
    <citation type="journal article" date="2012" name="PLoS Pathog.">
        <title>Diverse lifestyles and strategies of plant pathogenesis encoded in the genomes of eighteen Dothideomycetes fungi.</title>
        <authorList>
            <person name="Ohm R.A."/>
            <person name="Feau N."/>
            <person name="Henrissat B."/>
            <person name="Schoch C.L."/>
            <person name="Horwitz B.A."/>
            <person name="Barry K.W."/>
            <person name="Condon B.J."/>
            <person name="Copeland A.C."/>
            <person name="Dhillon B."/>
            <person name="Glaser F."/>
            <person name="Hesse C.N."/>
            <person name="Kosti I."/>
            <person name="LaButti K."/>
            <person name="Lindquist E.A."/>
            <person name="Lucas S."/>
            <person name="Salamov A.A."/>
            <person name="Bradshaw R.E."/>
            <person name="Ciuffetti L."/>
            <person name="Hamelin R.C."/>
            <person name="Kema G.H.J."/>
            <person name="Lawrence C."/>
            <person name="Scott J.A."/>
            <person name="Spatafora J.W."/>
            <person name="Turgeon B.G."/>
            <person name="de Wit P.J.G.M."/>
            <person name="Zhong S."/>
            <person name="Goodwin S.B."/>
            <person name="Grigoriev I.V."/>
        </authorList>
    </citation>
    <scope>NUCLEOTIDE SEQUENCE [LARGE SCALE GENOMIC DNA]</scope>
    <source>
        <strain evidence="1 2">SO2202</strain>
    </source>
</reference>
<evidence type="ECO:0000313" key="1">
    <source>
        <dbReference type="EMBL" id="EMF17320.1"/>
    </source>
</evidence>
<dbReference type="AlphaFoldDB" id="N1QJE7"/>
<dbReference type="Proteomes" id="UP000016931">
    <property type="component" value="Unassembled WGS sequence"/>
</dbReference>
<dbReference type="RefSeq" id="XP_016765441.1">
    <property type="nucleotide sequence ID" value="XM_016910162.1"/>
</dbReference>